<sequence>MSDKKKMLYVQTSGMDTPERLYAPFILSMTAVAMGMEASVYFLIKGITVLKKGEAEKVKIGAFPTLKEVMDQAIKAGVKLYACSQSCELLGMPKVNLVSGVSVAGAATLNDLVLESDGVLYF</sequence>
<comment type="caution">
    <text evidence="2">The sequence shown here is derived from an EMBL/GenBank/DDBJ whole genome shotgun (WGS) entry which is preliminary data.</text>
</comment>
<proteinExistence type="predicted"/>
<keyword evidence="1" id="KW-0812">Transmembrane</keyword>
<evidence type="ECO:0000256" key="1">
    <source>
        <dbReference type="SAM" id="Phobius"/>
    </source>
</evidence>
<reference evidence="2" key="1">
    <citation type="journal article" date="2020" name="mSystems">
        <title>Genome- and Community-Level Interaction Insights into Carbon Utilization and Element Cycling Functions of Hydrothermarchaeota in Hydrothermal Sediment.</title>
        <authorList>
            <person name="Zhou Z."/>
            <person name="Liu Y."/>
            <person name="Xu W."/>
            <person name="Pan J."/>
            <person name="Luo Z.H."/>
            <person name="Li M."/>
        </authorList>
    </citation>
    <scope>NUCLEOTIDE SEQUENCE [LARGE SCALE GENOMIC DNA]</scope>
    <source>
        <strain evidence="2">SpSt-468</strain>
    </source>
</reference>
<feature type="transmembrane region" description="Helical" evidence="1">
    <location>
        <begin position="21"/>
        <end position="44"/>
    </location>
</feature>
<dbReference type="PANTHER" id="PTHR34655:SF2">
    <property type="entry name" value="PEROXIREDOXIN FAMILY PROTEIN"/>
    <property type="match status" value="1"/>
</dbReference>
<organism evidence="2">
    <name type="scientific">Candidatus Methanomethylicus mesodigestus</name>
    <dbReference type="NCBI Taxonomy" id="1867258"/>
    <lineage>
        <taxon>Archaea</taxon>
        <taxon>Thermoproteota</taxon>
        <taxon>Methanosuratincolia</taxon>
        <taxon>Candidatus Methanomethylicales</taxon>
        <taxon>Candidatus Methanomethylicaceae</taxon>
        <taxon>Candidatus Methanomethylicus</taxon>
    </lineage>
</organism>
<dbReference type="SUPFAM" id="SSF75169">
    <property type="entry name" value="DsrEFH-like"/>
    <property type="match status" value="1"/>
</dbReference>
<dbReference type="InterPro" id="IPR027396">
    <property type="entry name" value="DsrEFH-like"/>
</dbReference>
<name>A0A7C3F279_9CREN</name>
<dbReference type="Gene3D" id="3.40.1260.10">
    <property type="entry name" value="DsrEFH-like"/>
    <property type="match status" value="1"/>
</dbReference>
<evidence type="ECO:0000313" key="2">
    <source>
        <dbReference type="EMBL" id="HFK20728.1"/>
    </source>
</evidence>
<gene>
    <name evidence="2" type="ORF">ENS19_05525</name>
</gene>
<dbReference type="EMBL" id="DSTX01000010">
    <property type="protein sequence ID" value="HFK20728.1"/>
    <property type="molecule type" value="Genomic_DNA"/>
</dbReference>
<protein>
    <submittedName>
        <fullName evidence="2">Sulfur reduction protein DsrE</fullName>
    </submittedName>
</protein>
<dbReference type="Pfam" id="PF02635">
    <property type="entry name" value="DsrE"/>
    <property type="match status" value="1"/>
</dbReference>
<dbReference type="PANTHER" id="PTHR34655">
    <property type="entry name" value="CONSERVED WITHIN P. AEROPHILUM"/>
    <property type="match status" value="1"/>
</dbReference>
<dbReference type="InterPro" id="IPR003787">
    <property type="entry name" value="Sulphur_relay_DsrE/F-like"/>
</dbReference>
<keyword evidence="1" id="KW-0472">Membrane</keyword>
<accession>A0A7C3F279</accession>
<keyword evidence="1" id="KW-1133">Transmembrane helix</keyword>
<dbReference type="AlphaFoldDB" id="A0A7C3F279"/>